<gene>
    <name evidence="2" type="ORF">SDC9_189029</name>
</gene>
<evidence type="ECO:0000313" key="2">
    <source>
        <dbReference type="EMBL" id="MPN41483.1"/>
    </source>
</evidence>
<dbReference type="EMBL" id="VSSQ01098567">
    <property type="protein sequence ID" value="MPN41483.1"/>
    <property type="molecule type" value="Genomic_DNA"/>
</dbReference>
<sequence length="116" mass="13455">MRQRAALIRTLATKPDILLLDEPFSALDYQTRIAISEEVWLILKKERKTAILVTHDLAEAISMSDRIMVLSKRPAEIKSIHEISLTCSNKTPITCREAPEFRFYFNTIWKELDVHV</sequence>
<dbReference type="SUPFAM" id="SSF52540">
    <property type="entry name" value="P-loop containing nucleoside triphosphate hydrolases"/>
    <property type="match status" value="1"/>
</dbReference>
<comment type="caution">
    <text evidence="2">The sequence shown here is derived from an EMBL/GenBank/DDBJ whole genome shotgun (WGS) entry which is preliminary data.</text>
</comment>
<dbReference type="PANTHER" id="PTHR42788:SF21">
    <property type="entry name" value="ABC TRANSPORTER ATP-BINDING PROTEIN"/>
    <property type="match status" value="1"/>
</dbReference>
<reference evidence="2" key="1">
    <citation type="submission" date="2019-08" db="EMBL/GenBank/DDBJ databases">
        <authorList>
            <person name="Kucharzyk K."/>
            <person name="Murdoch R.W."/>
            <person name="Higgins S."/>
            <person name="Loffler F."/>
        </authorList>
    </citation>
    <scope>NUCLEOTIDE SEQUENCE</scope>
</reference>
<keyword evidence="1" id="KW-0813">Transport</keyword>
<evidence type="ECO:0000256" key="1">
    <source>
        <dbReference type="ARBA" id="ARBA00022448"/>
    </source>
</evidence>
<evidence type="ECO:0008006" key="3">
    <source>
        <dbReference type="Google" id="ProtNLM"/>
    </source>
</evidence>
<name>A0A645I1V1_9ZZZZ</name>
<protein>
    <recommendedName>
        <fullName evidence="3">Aliphatic sulfonates import ATP-binding protein SsuB</fullName>
    </recommendedName>
</protein>
<dbReference type="InterPro" id="IPR027417">
    <property type="entry name" value="P-loop_NTPase"/>
</dbReference>
<organism evidence="2">
    <name type="scientific">bioreactor metagenome</name>
    <dbReference type="NCBI Taxonomy" id="1076179"/>
    <lineage>
        <taxon>unclassified sequences</taxon>
        <taxon>metagenomes</taxon>
        <taxon>ecological metagenomes</taxon>
    </lineage>
</organism>
<accession>A0A645I1V1</accession>
<dbReference type="InterPro" id="IPR050166">
    <property type="entry name" value="ABC_transporter_ATP-bind"/>
</dbReference>
<dbReference type="Gene3D" id="3.40.50.300">
    <property type="entry name" value="P-loop containing nucleotide triphosphate hydrolases"/>
    <property type="match status" value="1"/>
</dbReference>
<proteinExistence type="predicted"/>
<dbReference type="AlphaFoldDB" id="A0A645I1V1"/>
<dbReference type="PANTHER" id="PTHR42788">
    <property type="entry name" value="TAURINE IMPORT ATP-BINDING PROTEIN-RELATED"/>
    <property type="match status" value="1"/>
</dbReference>